<evidence type="ECO:0000313" key="2">
    <source>
        <dbReference type="Proteomes" id="UP000243378"/>
    </source>
</evidence>
<sequence>MTWLRLVPTWCWWLLAVAAVAAGQQIRVSSLQGELYTERAASTEQYGKLVACRETRGNLLVQVGEQNSALADLRAKAAARAQQAEQAQAGARQQSEVDYQAANRLQLERIGGDACAAATSVIDKELGL</sequence>
<name>A0A1G7JC38_9GAMM</name>
<reference evidence="1 2" key="1">
    <citation type="submission" date="2016-10" db="EMBL/GenBank/DDBJ databases">
        <authorList>
            <person name="de Groot N.N."/>
        </authorList>
    </citation>
    <scope>NUCLEOTIDE SEQUENCE [LARGE SCALE GENOMIC DNA]</scope>
    <source>
        <strain evidence="1 2">LMG 25475</strain>
    </source>
</reference>
<dbReference type="Proteomes" id="UP000243378">
    <property type="component" value="Unassembled WGS sequence"/>
</dbReference>
<dbReference type="EMBL" id="FNBM01000002">
    <property type="protein sequence ID" value="SDF22039.1"/>
    <property type="molecule type" value="Genomic_DNA"/>
</dbReference>
<dbReference type="AlphaFoldDB" id="A0A1G7JC38"/>
<organism evidence="1 2">
    <name type="scientific">Phytopseudomonas seleniipraecipitans</name>
    <dbReference type="NCBI Taxonomy" id="640205"/>
    <lineage>
        <taxon>Bacteria</taxon>
        <taxon>Pseudomonadati</taxon>
        <taxon>Pseudomonadota</taxon>
        <taxon>Gammaproteobacteria</taxon>
        <taxon>Pseudomonadales</taxon>
        <taxon>Pseudomonadaceae</taxon>
        <taxon>Phytopseudomonas</taxon>
    </lineage>
</organism>
<protein>
    <submittedName>
        <fullName evidence="1">Uncharacterized protein</fullName>
    </submittedName>
</protein>
<accession>A0A1G7JC38</accession>
<dbReference type="OrthoDB" id="7018333at2"/>
<dbReference type="STRING" id="640205.SAMN05216381_1050"/>
<evidence type="ECO:0000313" key="1">
    <source>
        <dbReference type="EMBL" id="SDF22039.1"/>
    </source>
</evidence>
<dbReference type="RefSeq" id="WP_143024582.1">
    <property type="nucleotide sequence ID" value="NZ_FNBM01000002.1"/>
</dbReference>
<proteinExistence type="predicted"/>
<gene>
    <name evidence="1" type="ORF">SAMN05216381_1050</name>
</gene>